<keyword evidence="4 6" id="KW-0472">Membrane</keyword>
<evidence type="ECO:0000313" key="7">
    <source>
        <dbReference type="EMBL" id="CAB3397401.1"/>
    </source>
</evidence>
<dbReference type="AlphaFoldDB" id="A0A8S1E794"/>
<dbReference type="Proteomes" id="UP000494206">
    <property type="component" value="Unassembled WGS sequence"/>
</dbReference>
<keyword evidence="2 6" id="KW-0812">Transmembrane</keyword>
<comment type="caution">
    <text evidence="7">The sequence shown here is derived from an EMBL/GenBank/DDBJ whole genome shotgun (WGS) entry which is preliminary data.</text>
</comment>
<feature type="transmembrane region" description="Helical" evidence="6">
    <location>
        <begin position="72"/>
        <end position="94"/>
    </location>
</feature>
<feature type="transmembrane region" description="Helical" evidence="6">
    <location>
        <begin position="168"/>
        <end position="187"/>
    </location>
</feature>
<keyword evidence="3 6" id="KW-1133">Transmembrane helix</keyword>
<gene>
    <name evidence="7" type="ORF">CBOVIS_LOCUS816</name>
</gene>
<evidence type="ECO:0000256" key="1">
    <source>
        <dbReference type="ARBA" id="ARBA00004141"/>
    </source>
</evidence>
<name>A0A8S1E794_9PELO</name>
<feature type="transmembrane region" description="Helical" evidence="6">
    <location>
        <begin position="279"/>
        <end position="298"/>
    </location>
</feature>
<feature type="transmembrane region" description="Helical" evidence="6">
    <location>
        <begin position="207"/>
        <end position="228"/>
    </location>
</feature>
<dbReference type="PANTHER" id="PTHR21143:SF121">
    <property type="entry name" value="GUSTATORY AND ODORANT RECEPTOR 21A"/>
    <property type="match status" value="1"/>
</dbReference>
<dbReference type="GO" id="GO:0030424">
    <property type="term" value="C:axon"/>
    <property type="evidence" value="ECO:0007669"/>
    <property type="project" value="TreeGrafter"/>
</dbReference>
<dbReference type="EMBL" id="CADEPM010000001">
    <property type="protein sequence ID" value="CAB3397401.1"/>
    <property type="molecule type" value="Genomic_DNA"/>
</dbReference>
<feature type="transmembrane region" description="Helical" evidence="6">
    <location>
        <begin position="114"/>
        <end position="137"/>
    </location>
</feature>
<dbReference type="GO" id="GO:0050909">
    <property type="term" value="P:sensory perception of taste"/>
    <property type="evidence" value="ECO:0007669"/>
    <property type="project" value="InterPro"/>
</dbReference>
<organism evidence="7 8">
    <name type="scientific">Caenorhabditis bovis</name>
    <dbReference type="NCBI Taxonomy" id="2654633"/>
    <lineage>
        <taxon>Eukaryota</taxon>
        <taxon>Metazoa</taxon>
        <taxon>Ecdysozoa</taxon>
        <taxon>Nematoda</taxon>
        <taxon>Chromadorea</taxon>
        <taxon>Rhabditida</taxon>
        <taxon>Rhabditina</taxon>
        <taxon>Rhabditomorpha</taxon>
        <taxon>Rhabditoidea</taxon>
        <taxon>Rhabditidae</taxon>
        <taxon>Peloderinae</taxon>
        <taxon>Caenorhabditis</taxon>
    </lineage>
</organism>
<dbReference type="Pfam" id="PF08395">
    <property type="entry name" value="7tm_7"/>
    <property type="match status" value="1"/>
</dbReference>
<evidence type="ECO:0000256" key="2">
    <source>
        <dbReference type="ARBA" id="ARBA00022692"/>
    </source>
</evidence>
<evidence type="ECO:0000256" key="5">
    <source>
        <dbReference type="ARBA" id="ARBA00023170"/>
    </source>
</evidence>
<protein>
    <submittedName>
        <fullName evidence="7">Uncharacterized protein</fullName>
    </submittedName>
</protein>
<keyword evidence="5" id="KW-0675">Receptor</keyword>
<dbReference type="GO" id="GO:0043025">
    <property type="term" value="C:neuronal cell body"/>
    <property type="evidence" value="ECO:0007669"/>
    <property type="project" value="TreeGrafter"/>
</dbReference>
<keyword evidence="8" id="KW-1185">Reference proteome</keyword>
<accession>A0A8S1E794</accession>
<feature type="transmembrane region" description="Helical" evidence="6">
    <location>
        <begin position="327"/>
        <end position="353"/>
    </location>
</feature>
<dbReference type="GO" id="GO:0016020">
    <property type="term" value="C:membrane"/>
    <property type="evidence" value="ECO:0007669"/>
    <property type="project" value="UniProtKB-SubCell"/>
</dbReference>
<reference evidence="7 8" key="1">
    <citation type="submission" date="2020-04" db="EMBL/GenBank/DDBJ databases">
        <authorList>
            <person name="Laetsch R D."/>
            <person name="Stevens L."/>
            <person name="Kumar S."/>
            <person name="Blaxter L. M."/>
        </authorList>
    </citation>
    <scope>NUCLEOTIDE SEQUENCE [LARGE SCALE GENOMIC DNA]</scope>
</reference>
<dbReference type="OrthoDB" id="5782746at2759"/>
<evidence type="ECO:0000313" key="8">
    <source>
        <dbReference type="Proteomes" id="UP000494206"/>
    </source>
</evidence>
<sequence>MDVNIAQTSLDEETVEAQNALVDATDFHEKISERGVHCVSNCLRPLLFLFRILAVFPTSLDRNVRRKRNHSAIIKCILYVNYIIIAVLINMFLIKMNLRIFWLFKERFGLMHTGTVASVITGTKPVISATVIVFSALKFRSHQKLLKTVDMVDVCFRSAFNVSPPLRIYKFIIFFILLIVIISSLSLKVTEHILTDQKLGDSLLMDASFILVPILTLWNTIPLLYYNLFNILVRFYCRTLIRSMNKEHKIRHFSLKFYYEQFIRITNVQEAIGDVFNPLLLFSLAWSLFVLCLTIYFLSESTSNLRVPITEEQVTNEILRNRLNNSVFVFICWSTFQIVMAILHIAVICSTGFMTNECTRQIVNAVLRIVPDANADLDRFQISCFVHKMTTQFMWGMTVWRAFPLERTTFFTLISVIVTYSLLLFRFKDDLVVNHPTILILNSTSVPPSG</sequence>
<dbReference type="GO" id="GO:0030425">
    <property type="term" value="C:dendrite"/>
    <property type="evidence" value="ECO:0007669"/>
    <property type="project" value="TreeGrafter"/>
</dbReference>
<evidence type="ECO:0000256" key="6">
    <source>
        <dbReference type="SAM" id="Phobius"/>
    </source>
</evidence>
<feature type="transmembrane region" description="Helical" evidence="6">
    <location>
        <begin position="410"/>
        <end position="427"/>
    </location>
</feature>
<comment type="subcellular location">
    <subcellularLocation>
        <location evidence="1">Membrane</location>
        <topology evidence="1">Multi-pass membrane protein</topology>
    </subcellularLocation>
</comment>
<dbReference type="PANTHER" id="PTHR21143">
    <property type="entry name" value="INVERTEBRATE GUSTATORY RECEPTOR"/>
    <property type="match status" value="1"/>
</dbReference>
<dbReference type="InterPro" id="IPR013604">
    <property type="entry name" value="7TM_chemorcpt"/>
</dbReference>
<evidence type="ECO:0000256" key="4">
    <source>
        <dbReference type="ARBA" id="ARBA00023136"/>
    </source>
</evidence>
<proteinExistence type="predicted"/>
<evidence type="ECO:0000256" key="3">
    <source>
        <dbReference type="ARBA" id="ARBA00022989"/>
    </source>
</evidence>